<feature type="transmembrane region" description="Helical" evidence="7">
    <location>
        <begin position="31"/>
        <end position="50"/>
    </location>
</feature>
<dbReference type="EMBL" id="CP043538">
    <property type="protein sequence ID" value="QGY06402.1"/>
    <property type="molecule type" value="Genomic_DNA"/>
</dbReference>
<name>A0A6B9FXY8_9HYPH</name>
<dbReference type="GO" id="GO:0005886">
    <property type="term" value="C:plasma membrane"/>
    <property type="evidence" value="ECO:0007669"/>
    <property type="project" value="UniProtKB-SubCell"/>
</dbReference>
<evidence type="ECO:0000256" key="7">
    <source>
        <dbReference type="SAM" id="Phobius"/>
    </source>
</evidence>
<keyword evidence="5 7" id="KW-1133">Transmembrane helix</keyword>
<proteinExistence type="inferred from homology"/>
<evidence type="ECO:0000256" key="3">
    <source>
        <dbReference type="ARBA" id="ARBA00022475"/>
    </source>
</evidence>
<dbReference type="KEGG" id="mmes:MMSR116_28775"/>
<protein>
    <submittedName>
        <fullName evidence="8">DoxX family protein</fullName>
    </submittedName>
</protein>
<sequence>MSAIFLVSGAGKLAAPAATLATIEAAGLPLPSFAYAAATLVEVVGGLLLIAGYRTRLVALILAAFAVATAVTFHTALGDQNQMFHFLKNLAMAGGLLQVAAFGAGPFSLDSRQGRI</sequence>
<organism evidence="8 9">
    <name type="scientific">Methylobacterium mesophilicum SR1.6/6</name>
    <dbReference type="NCBI Taxonomy" id="908290"/>
    <lineage>
        <taxon>Bacteria</taxon>
        <taxon>Pseudomonadati</taxon>
        <taxon>Pseudomonadota</taxon>
        <taxon>Alphaproteobacteria</taxon>
        <taxon>Hyphomicrobiales</taxon>
        <taxon>Methylobacteriaceae</taxon>
        <taxon>Methylobacterium</taxon>
    </lineage>
</organism>
<evidence type="ECO:0000256" key="5">
    <source>
        <dbReference type="ARBA" id="ARBA00022989"/>
    </source>
</evidence>
<evidence type="ECO:0000256" key="4">
    <source>
        <dbReference type="ARBA" id="ARBA00022692"/>
    </source>
</evidence>
<dbReference type="AlphaFoldDB" id="A0A6B9FXY8"/>
<comment type="similarity">
    <text evidence="2">Belongs to the DoxX family.</text>
</comment>
<accession>A0A6B9FXY8</accession>
<evidence type="ECO:0000256" key="1">
    <source>
        <dbReference type="ARBA" id="ARBA00004651"/>
    </source>
</evidence>
<keyword evidence="3" id="KW-1003">Cell membrane</keyword>
<gene>
    <name evidence="8" type="ORF">MMSR116_28775</name>
</gene>
<evidence type="ECO:0000313" key="8">
    <source>
        <dbReference type="EMBL" id="QGY06402.1"/>
    </source>
</evidence>
<feature type="transmembrane region" description="Helical" evidence="7">
    <location>
        <begin position="57"/>
        <end position="77"/>
    </location>
</feature>
<dbReference type="PANTHER" id="PTHR33452">
    <property type="entry name" value="OXIDOREDUCTASE CATD-RELATED"/>
    <property type="match status" value="1"/>
</dbReference>
<evidence type="ECO:0000256" key="6">
    <source>
        <dbReference type="ARBA" id="ARBA00023136"/>
    </source>
</evidence>
<dbReference type="OrthoDB" id="9810206at2"/>
<reference evidence="8 9" key="2">
    <citation type="journal article" date="2013" name="Genome Announc.">
        <title>Draft Genome Sequence of Methylobacterium mesophilicum Strain SR1.6/6, Isolated from Citrus sinensis.</title>
        <authorList>
            <person name="Marinho Almeida D."/>
            <person name="Dini-Andreote F."/>
            <person name="Camargo Neves A.A."/>
            <person name="Juca Ramos R.T."/>
            <person name="Andreote F.D."/>
            <person name="Carneiro A.R."/>
            <person name="Oliveira de Souza Lima A."/>
            <person name="Caracciolo Gomes de Sa P.H."/>
            <person name="Ribeiro Barbosa M.S."/>
            <person name="Araujo W.L."/>
            <person name="Silva A."/>
        </authorList>
    </citation>
    <scope>NUCLEOTIDE SEQUENCE [LARGE SCALE GENOMIC DNA]</scope>
    <source>
        <strain evidence="8 9">SR1.6/6</strain>
    </source>
</reference>
<evidence type="ECO:0000313" key="9">
    <source>
        <dbReference type="Proteomes" id="UP000012488"/>
    </source>
</evidence>
<feature type="transmembrane region" description="Helical" evidence="7">
    <location>
        <begin position="89"/>
        <end position="109"/>
    </location>
</feature>
<dbReference type="InterPro" id="IPR051907">
    <property type="entry name" value="DoxX-like_oxidoreductase"/>
</dbReference>
<dbReference type="Pfam" id="PF07681">
    <property type="entry name" value="DoxX"/>
    <property type="match status" value="1"/>
</dbReference>
<keyword evidence="4 7" id="KW-0812">Transmembrane</keyword>
<dbReference type="InterPro" id="IPR032808">
    <property type="entry name" value="DoxX"/>
</dbReference>
<dbReference type="Proteomes" id="UP000012488">
    <property type="component" value="Chromosome"/>
</dbReference>
<dbReference type="PANTHER" id="PTHR33452:SF1">
    <property type="entry name" value="INNER MEMBRANE PROTEIN YPHA-RELATED"/>
    <property type="match status" value="1"/>
</dbReference>
<reference evidence="8 9" key="1">
    <citation type="journal article" date="2012" name="Genet. Mol. Biol.">
        <title>Analysis of 16S rRNA and mxaF genes revealing insights into Methylobacterium niche-specific plant association.</title>
        <authorList>
            <person name="Dourado M.N."/>
            <person name="Andreote F.D."/>
            <person name="Dini-Andreote F."/>
            <person name="Conti R."/>
            <person name="Araujo J.M."/>
            <person name="Araujo W.L."/>
        </authorList>
    </citation>
    <scope>NUCLEOTIDE SEQUENCE [LARGE SCALE GENOMIC DNA]</scope>
    <source>
        <strain evidence="8 9">SR1.6/6</strain>
    </source>
</reference>
<comment type="subcellular location">
    <subcellularLocation>
        <location evidence="1">Cell membrane</location>
        <topology evidence="1">Multi-pass membrane protein</topology>
    </subcellularLocation>
</comment>
<keyword evidence="6 7" id="KW-0472">Membrane</keyword>
<evidence type="ECO:0000256" key="2">
    <source>
        <dbReference type="ARBA" id="ARBA00006679"/>
    </source>
</evidence>